<comment type="similarity">
    <text evidence="1">Belongs to the GerABKA family.</text>
</comment>
<dbReference type="PANTHER" id="PTHR22550:SF5">
    <property type="entry name" value="LEUCINE ZIPPER PROTEIN 4"/>
    <property type="match status" value="1"/>
</dbReference>
<evidence type="ECO:0000256" key="1">
    <source>
        <dbReference type="ARBA" id="ARBA00005278"/>
    </source>
</evidence>
<feature type="transmembrane region" description="Helical" evidence="3">
    <location>
        <begin position="371"/>
        <end position="392"/>
    </location>
</feature>
<dbReference type="Proteomes" id="UP000184476">
    <property type="component" value="Unassembled WGS sequence"/>
</dbReference>
<dbReference type="GO" id="GO:0009847">
    <property type="term" value="P:spore germination"/>
    <property type="evidence" value="ECO:0007669"/>
    <property type="project" value="InterPro"/>
</dbReference>
<dbReference type="AlphaFoldDB" id="A0A1M5BAB0"/>
<proteinExistence type="inferred from homology"/>
<dbReference type="InterPro" id="IPR004995">
    <property type="entry name" value="Spore_Ger"/>
</dbReference>
<dbReference type="STRING" id="112248.SAMN05444392_12021"/>
<feature type="transmembrane region" description="Helical" evidence="3">
    <location>
        <begin position="346"/>
        <end position="365"/>
    </location>
</feature>
<sequence>MKKLKDRKTKMIDKDTVFTWFKGCTDVVIENTMKDDDLLLYCKTLVDKKELRYHIIPRLEQLTDVENNEQTDALLTQSLKLDDSISDQIIQKVFEGNLIIVSFSRDCVFSIEADQIPHRSVEQPITESTIKGARDGFVEELETNLGLIRKRIKTTSLKIKRFVIGKRNKTKLALLFLDDVIPTHIIHDISKRLDQIDTDGIVSSSQIEELLHANKPQIFPLLDYSGRPDYAMNCLLYGRFVILVDGSPTAIMGPVSLPFLLNAGEDQHVGFFFGSFERLVRYLGLIASLLLPGFWIALITHHPDQLPYTLLATYSLTRQGIPFPPILEGFLILLLFDLLREAGLRLPAAFGQTLSIVGGLIIGQASISAGIASPGIIVVVAISVISTFVIINQALVGAVNVIRIFIYLASALMGLVGFFSTLFFLIIYLVNLKSFQLPYLTPISPPYFTSMIPSFFRSRFKKMNKRPRELQTIDSTRRRKQE</sequence>
<evidence type="ECO:0000313" key="5">
    <source>
        <dbReference type="Proteomes" id="UP000184476"/>
    </source>
</evidence>
<keyword evidence="2 3" id="KW-0472">Membrane</keyword>
<gene>
    <name evidence="4" type="ORF">SAMN05444392_12021</name>
</gene>
<accession>A0A1M5BAB0</accession>
<feature type="transmembrane region" description="Helical" evidence="3">
    <location>
        <begin position="282"/>
        <end position="301"/>
    </location>
</feature>
<feature type="transmembrane region" description="Helical" evidence="3">
    <location>
        <begin position="404"/>
        <end position="430"/>
    </location>
</feature>
<dbReference type="PIRSF" id="PIRSF005690">
    <property type="entry name" value="GerBA"/>
    <property type="match status" value="1"/>
</dbReference>
<reference evidence="4 5" key="1">
    <citation type="submission" date="2016-11" db="EMBL/GenBank/DDBJ databases">
        <authorList>
            <person name="Jaros S."/>
            <person name="Januszkiewicz K."/>
            <person name="Wedrychowicz H."/>
        </authorList>
    </citation>
    <scope>NUCLEOTIDE SEQUENCE [LARGE SCALE GENOMIC DNA]</scope>
    <source>
        <strain evidence="4 5">DSM 44666</strain>
    </source>
</reference>
<name>A0A1M5BAB0_9BACL</name>
<dbReference type="OrthoDB" id="9772630at2"/>
<protein>
    <submittedName>
        <fullName evidence="4">GerA spore germination protein</fullName>
    </submittedName>
</protein>
<feature type="transmembrane region" description="Helical" evidence="3">
    <location>
        <begin position="321"/>
        <end position="339"/>
    </location>
</feature>
<dbReference type="Pfam" id="PF03323">
    <property type="entry name" value="GerA"/>
    <property type="match status" value="1"/>
</dbReference>
<feature type="transmembrane region" description="Helical" evidence="3">
    <location>
        <begin position="436"/>
        <end position="456"/>
    </location>
</feature>
<dbReference type="RefSeq" id="WP_073158287.1">
    <property type="nucleotide sequence ID" value="NZ_FQVL01000020.1"/>
</dbReference>
<organism evidence="4 5">
    <name type="scientific">Seinonella peptonophila</name>
    <dbReference type="NCBI Taxonomy" id="112248"/>
    <lineage>
        <taxon>Bacteria</taxon>
        <taxon>Bacillati</taxon>
        <taxon>Bacillota</taxon>
        <taxon>Bacilli</taxon>
        <taxon>Bacillales</taxon>
        <taxon>Thermoactinomycetaceae</taxon>
        <taxon>Seinonella</taxon>
    </lineage>
</organism>
<keyword evidence="3" id="KW-1133">Transmembrane helix</keyword>
<keyword evidence="3" id="KW-0812">Transmembrane</keyword>
<evidence type="ECO:0000313" key="4">
    <source>
        <dbReference type="EMBL" id="SHF39439.1"/>
    </source>
</evidence>
<evidence type="ECO:0000256" key="2">
    <source>
        <dbReference type="ARBA" id="ARBA00023136"/>
    </source>
</evidence>
<dbReference type="GO" id="GO:0016020">
    <property type="term" value="C:membrane"/>
    <property type="evidence" value="ECO:0007669"/>
    <property type="project" value="InterPro"/>
</dbReference>
<dbReference type="EMBL" id="FQVL01000020">
    <property type="protein sequence ID" value="SHF39439.1"/>
    <property type="molecule type" value="Genomic_DNA"/>
</dbReference>
<keyword evidence="5" id="KW-1185">Reference proteome</keyword>
<dbReference type="InterPro" id="IPR050768">
    <property type="entry name" value="UPF0353/GerABKA_families"/>
</dbReference>
<evidence type="ECO:0000256" key="3">
    <source>
        <dbReference type="SAM" id="Phobius"/>
    </source>
</evidence>
<dbReference type="PANTHER" id="PTHR22550">
    <property type="entry name" value="SPORE GERMINATION PROTEIN"/>
    <property type="match status" value="1"/>
</dbReference>